<evidence type="ECO:0000256" key="1">
    <source>
        <dbReference type="SAM" id="MobiDB-lite"/>
    </source>
</evidence>
<dbReference type="HOGENOM" id="CLU_1888121_0_0_1"/>
<dbReference type="RefSeq" id="XP_009061974.1">
    <property type="nucleotide sequence ID" value="XM_009063726.1"/>
</dbReference>
<accession>V4BE03</accession>
<dbReference type="GeneID" id="20236305"/>
<reference evidence="2 3" key="1">
    <citation type="journal article" date="2013" name="Nature">
        <title>Insights into bilaterian evolution from three spiralian genomes.</title>
        <authorList>
            <person name="Simakov O."/>
            <person name="Marletaz F."/>
            <person name="Cho S.J."/>
            <person name="Edsinger-Gonzales E."/>
            <person name="Havlak P."/>
            <person name="Hellsten U."/>
            <person name="Kuo D.H."/>
            <person name="Larsson T."/>
            <person name="Lv J."/>
            <person name="Arendt D."/>
            <person name="Savage R."/>
            <person name="Osoegawa K."/>
            <person name="de Jong P."/>
            <person name="Grimwood J."/>
            <person name="Chapman J.A."/>
            <person name="Shapiro H."/>
            <person name="Aerts A."/>
            <person name="Otillar R.P."/>
            <person name="Terry A.Y."/>
            <person name="Boore J.L."/>
            <person name="Grigoriev I.V."/>
            <person name="Lindberg D.R."/>
            <person name="Seaver E.C."/>
            <person name="Weisblat D.A."/>
            <person name="Putnam N.H."/>
            <person name="Rokhsar D.S."/>
        </authorList>
    </citation>
    <scope>NUCLEOTIDE SEQUENCE [LARGE SCALE GENOMIC DNA]</scope>
</reference>
<dbReference type="CTD" id="20236305"/>
<sequence length="135" mass="15143">MDKYLIKKDKLLDGSDTTTIDTGIKTTAGNTTDAVPRCSEKTGVPGDIGKEDVPKQPRIKFPAKSGRHFSNSWGFLQRLRSIEGQSDVQLQTIKKSNHLRQSHTCTGKSECRIHQHSNFAQDLDFSTLNTTFMFK</sequence>
<dbReference type="Proteomes" id="UP000030746">
    <property type="component" value="Unassembled WGS sequence"/>
</dbReference>
<protein>
    <submittedName>
        <fullName evidence="2">Uncharacterized protein</fullName>
    </submittedName>
</protein>
<dbReference type="EMBL" id="KB202953">
    <property type="protein sequence ID" value="ESO87019.1"/>
    <property type="molecule type" value="Genomic_DNA"/>
</dbReference>
<evidence type="ECO:0000313" key="3">
    <source>
        <dbReference type="Proteomes" id="UP000030746"/>
    </source>
</evidence>
<keyword evidence="3" id="KW-1185">Reference proteome</keyword>
<feature type="region of interest" description="Disordered" evidence="1">
    <location>
        <begin position="29"/>
        <end position="64"/>
    </location>
</feature>
<name>V4BE03_LOTGI</name>
<organism evidence="2 3">
    <name type="scientific">Lottia gigantea</name>
    <name type="common">Giant owl limpet</name>
    <dbReference type="NCBI Taxonomy" id="225164"/>
    <lineage>
        <taxon>Eukaryota</taxon>
        <taxon>Metazoa</taxon>
        <taxon>Spiralia</taxon>
        <taxon>Lophotrochozoa</taxon>
        <taxon>Mollusca</taxon>
        <taxon>Gastropoda</taxon>
        <taxon>Patellogastropoda</taxon>
        <taxon>Lottioidea</taxon>
        <taxon>Lottiidae</taxon>
        <taxon>Lottia</taxon>
    </lineage>
</organism>
<proteinExistence type="predicted"/>
<evidence type="ECO:0000313" key="2">
    <source>
        <dbReference type="EMBL" id="ESO87019.1"/>
    </source>
</evidence>
<dbReference type="KEGG" id="lgi:LOTGIDRAFT_154500"/>
<gene>
    <name evidence="2" type="ORF">LOTGIDRAFT_154500</name>
</gene>
<dbReference type="AlphaFoldDB" id="V4BE03"/>